<dbReference type="EMBL" id="WIXK01000008">
    <property type="protein sequence ID" value="MQY43793.1"/>
    <property type="molecule type" value="Genomic_DNA"/>
</dbReference>
<organism evidence="3 4">
    <name type="scientific">Tritonibacter aquimaris</name>
    <dbReference type="NCBI Taxonomy" id="2663379"/>
    <lineage>
        <taxon>Bacteria</taxon>
        <taxon>Pseudomonadati</taxon>
        <taxon>Pseudomonadota</taxon>
        <taxon>Alphaproteobacteria</taxon>
        <taxon>Rhodobacterales</taxon>
        <taxon>Paracoccaceae</taxon>
        <taxon>Tritonibacter</taxon>
    </lineage>
</organism>
<sequence length="252" mass="27633">MNTEQFRQLVAAFLNGQTPRVWSFLVTVFGELTQGADIHISGATLTAICTEIGIKPEAMRVALHRLRKNGWIISQKTGRSSNYFLTPLGREETLKARPVIYAADPLATQAWLCLGPAQSPRPDGAVSLGAQSFVSNLNPKDAEYICHEIQPGAPLPGWILDRLCDEDTRTDAAELATQLSALCADIDNSGTLSPLQIATLRILLVHSWRRIVLKLPPLPDHAFGPDWSGAACRNLCQRLLCQFPQQGVDLLE</sequence>
<name>A0A844ARW3_9RHOB</name>
<dbReference type="AlphaFoldDB" id="A0A844ARW3"/>
<dbReference type="Gene3D" id="1.10.10.10">
    <property type="entry name" value="Winged helix-like DNA-binding domain superfamily/Winged helix DNA-binding domain"/>
    <property type="match status" value="1"/>
</dbReference>
<dbReference type="GO" id="GO:0006351">
    <property type="term" value="P:DNA-templated transcription"/>
    <property type="evidence" value="ECO:0007669"/>
    <property type="project" value="TreeGrafter"/>
</dbReference>
<dbReference type="Proteomes" id="UP000436694">
    <property type="component" value="Unassembled WGS sequence"/>
</dbReference>
<proteinExistence type="predicted"/>
<dbReference type="Pfam" id="PF07848">
    <property type="entry name" value="PaaX"/>
    <property type="match status" value="1"/>
</dbReference>
<dbReference type="Gene3D" id="1.20.58.1460">
    <property type="match status" value="1"/>
</dbReference>
<feature type="domain" description="Transcriptional repressor PaaX-like N-terminal" evidence="1">
    <location>
        <begin position="23"/>
        <end position="86"/>
    </location>
</feature>
<feature type="domain" description="Transcriptional repressor PaaX-like C-terminal" evidence="2">
    <location>
        <begin position="174"/>
        <end position="245"/>
    </location>
</feature>
<dbReference type="RefSeq" id="WP_153548690.1">
    <property type="nucleotide sequence ID" value="NZ_WIXK01000008.1"/>
</dbReference>
<keyword evidence="4" id="KW-1185">Reference proteome</keyword>
<evidence type="ECO:0000259" key="2">
    <source>
        <dbReference type="Pfam" id="PF08223"/>
    </source>
</evidence>
<protein>
    <submittedName>
        <fullName evidence="3">PaaX family transcriptional regulator</fullName>
    </submittedName>
</protein>
<evidence type="ECO:0000259" key="1">
    <source>
        <dbReference type="Pfam" id="PF07848"/>
    </source>
</evidence>
<accession>A0A844ARW3</accession>
<dbReference type="InterPro" id="IPR036390">
    <property type="entry name" value="WH_DNA-bd_sf"/>
</dbReference>
<evidence type="ECO:0000313" key="3">
    <source>
        <dbReference type="EMBL" id="MQY43793.1"/>
    </source>
</evidence>
<dbReference type="PANTHER" id="PTHR30319:SF1">
    <property type="entry name" value="TRANSCRIPTIONAL REPRESSOR PAAX"/>
    <property type="match status" value="1"/>
</dbReference>
<gene>
    <name evidence="3" type="ORF">GG681_14200</name>
</gene>
<dbReference type="Pfam" id="PF08223">
    <property type="entry name" value="PaaX_C"/>
    <property type="match status" value="1"/>
</dbReference>
<dbReference type="InterPro" id="IPR013225">
    <property type="entry name" value="PaaX_C"/>
</dbReference>
<evidence type="ECO:0000313" key="4">
    <source>
        <dbReference type="Proteomes" id="UP000436694"/>
    </source>
</evidence>
<dbReference type="PANTHER" id="PTHR30319">
    <property type="entry name" value="PHENYLACETIC ACID REGULATOR-RELATED TRANSCRIPTIONAL REPRESSOR"/>
    <property type="match status" value="1"/>
</dbReference>
<dbReference type="InterPro" id="IPR012906">
    <property type="entry name" value="PaaX-like_N"/>
</dbReference>
<dbReference type="InterPro" id="IPR036388">
    <property type="entry name" value="WH-like_DNA-bd_sf"/>
</dbReference>
<dbReference type="Gene3D" id="3.30.70.2670">
    <property type="match status" value="1"/>
</dbReference>
<dbReference type="SUPFAM" id="SSF46785">
    <property type="entry name" value="Winged helix' DNA-binding domain"/>
    <property type="match status" value="1"/>
</dbReference>
<comment type="caution">
    <text evidence="3">The sequence shown here is derived from an EMBL/GenBank/DDBJ whole genome shotgun (WGS) entry which is preliminary data.</text>
</comment>
<reference evidence="3 4" key="1">
    <citation type="submission" date="2019-10" db="EMBL/GenBank/DDBJ databases">
        <title>Epibacterium sp. nov., isolated from seawater.</title>
        <authorList>
            <person name="Zhang X."/>
            <person name="Li N."/>
        </authorList>
    </citation>
    <scope>NUCLEOTIDE SEQUENCE [LARGE SCALE GENOMIC DNA]</scope>
    <source>
        <strain evidence="3 4">SM1969</strain>
    </source>
</reference>